<evidence type="ECO:0000256" key="1">
    <source>
        <dbReference type="ARBA" id="ARBA00022723"/>
    </source>
</evidence>
<evidence type="ECO:0000259" key="3">
    <source>
        <dbReference type="Pfam" id="PF07687"/>
    </source>
</evidence>
<keyword evidence="5" id="KW-1185">Reference proteome</keyword>
<dbReference type="OrthoDB" id="9792335at2"/>
<name>A0A3T1D4C8_9BACL</name>
<dbReference type="KEGG" id="cohn:KCTCHS21_22680"/>
<proteinExistence type="predicted"/>
<evidence type="ECO:0000256" key="2">
    <source>
        <dbReference type="ARBA" id="ARBA00022801"/>
    </source>
</evidence>
<dbReference type="SUPFAM" id="SSF55031">
    <property type="entry name" value="Bacterial exopeptidase dimerisation domain"/>
    <property type="match status" value="1"/>
</dbReference>
<dbReference type="InterPro" id="IPR011650">
    <property type="entry name" value="Peptidase_M20_dimer"/>
</dbReference>
<evidence type="ECO:0000313" key="4">
    <source>
        <dbReference type="EMBL" id="BBI32869.1"/>
    </source>
</evidence>
<dbReference type="RefSeq" id="WP_130607723.1">
    <property type="nucleotide sequence ID" value="NZ_AP019400.1"/>
</dbReference>
<dbReference type="PANTHER" id="PTHR43808:SF25">
    <property type="entry name" value="PEPTIDASE M20 DIMERISATION DOMAIN-CONTAINING PROTEIN"/>
    <property type="match status" value="1"/>
</dbReference>
<dbReference type="Proteomes" id="UP000289856">
    <property type="component" value="Chromosome"/>
</dbReference>
<dbReference type="Pfam" id="PF01546">
    <property type="entry name" value="Peptidase_M20"/>
    <property type="match status" value="1"/>
</dbReference>
<keyword evidence="2" id="KW-0378">Hydrolase</keyword>
<dbReference type="InterPro" id="IPR002933">
    <property type="entry name" value="Peptidase_M20"/>
</dbReference>
<dbReference type="SUPFAM" id="SSF53187">
    <property type="entry name" value="Zn-dependent exopeptidases"/>
    <property type="match status" value="1"/>
</dbReference>
<dbReference type="EMBL" id="AP019400">
    <property type="protein sequence ID" value="BBI32869.1"/>
    <property type="molecule type" value="Genomic_DNA"/>
</dbReference>
<feature type="domain" description="Peptidase M20 dimerisation" evidence="3">
    <location>
        <begin position="174"/>
        <end position="285"/>
    </location>
</feature>
<accession>A0A3T1D4C8</accession>
<gene>
    <name evidence="4" type="ORF">KCTCHS21_22680</name>
</gene>
<dbReference type="Pfam" id="PF07687">
    <property type="entry name" value="M20_dimer"/>
    <property type="match status" value="1"/>
</dbReference>
<dbReference type="GO" id="GO:0016787">
    <property type="term" value="F:hydrolase activity"/>
    <property type="evidence" value="ECO:0007669"/>
    <property type="project" value="UniProtKB-KW"/>
</dbReference>
<sequence>MSSVLLNDVRSERLVQDTLQLVSIPSPTGDTREVASLYERLLQEVGCKVERFELIKNNPTLVATYGGELPGKTIIFNGHMDTVTLAHEPASLRDGRIYGRGACDMKGSLACILEVLRVLRDNEVKLHGRIIIIANSLHESPGGRGEDLIALAERLKLKADIAIVMEGATTECTVAQFGSATFQITISREGEPSHQLYTPPHTAHPIHVASEIIQLLQSLNIELEKDYVEDIGYASYFIGSVHSGQFYNQHPKKAEIVGVRRYSPQTTFAEVEKEFRTNLDRIANEHGVEITLDLEKVRDGYRLDKSNPAIEVLVQAIQEVRGISVPLVGKKLVTDAGIIANDFGTPALCHGPDQRSAHGDVEYVEIKELELATKVYLEFIALYMKE</sequence>
<dbReference type="Gene3D" id="3.30.70.360">
    <property type="match status" value="1"/>
</dbReference>
<reference evidence="4 5" key="1">
    <citation type="submission" date="2019-01" db="EMBL/GenBank/DDBJ databases">
        <title>Complete genome sequence of Cohnella hallensis HS21 isolated from Korean fir (Abies koreana) rhizospheric soil.</title>
        <authorList>
            <person name="Jiang L."/>
            <person name="Kang S.W."/>
            <person name="Kim S."/>
            <person name="Jung J."/>
            <person name="Kim C.Y."/>
            <person name="Kim D.H."/>
            <person name="Kim S.W."/>
            <person name="Lee J."/>
        </authorList>
    </citation>
    <scope>NUCLEOTIDE SEQUENCE [LARGE SCALE GENOMIC DNA]</scope>
    <source>
        <strain evidence="4 5">HS21</strain>
    </source>
</reference>
<protein>
    <submittedName>
        <fullName evidence="4">Deacylase</fullName>
    </submittedName>
</protein>
<dbReference type="InterPro" id="IPR050072">
    <property type="entry name" value="Peptidase_M20A"/>
</dbReference>
<dbReference type="Gene3D" id="3.40.630.10">
    <property type="entry name" value="Zn peptidases"/>
    <property type="match status" value="2"/>
</dbReference>
<evidence type="ECO:0000313" key="5">
    <source>
        <dbReference type="Proteomes" id="UP000289856"/>
    </source>
</evidence>
<keyword evidence="1" id="KW-0479">Metal-binding</keyword>
<dbReference type="AlphaFoldDB" id="A0A3T1D4C8"/>
<dbReference type="PANTHER" id="PTHR43808">
    <property type="entry name" value="ACETYLORNITHINE DEACETYLASE"/>
    <property type="match status" value="1"/>
</dbReference>
<dbReference type="InterPro" id="IPR036264">
    <property type="entry name" value="Bact_exopeptidase_dim_dom"/>
</dbReference>
<dbReference type="GO" id="GO:0046872">
    <property type="term" value="F:metal ion binding"/>
    <property type="evidence" value="ECO:0007669"/>
    <property type="project" value="UniProtKB-KW"/>
</dbReference>
<organism evidence="4 5">
    <name type="scientific">Cohnella abietis</name>
    <dbReference type="NCBI Taxonomy" id="2507935"/>
    <lineage>
        <taxon>Bacteria</taxon>
        <taxon>Bacillati</taxon>
        <taxon>Bacillota</taxon>
        <taxon>Bacilli</taxon>
        <taxon>Bacillales</taxon>
        <taxon>Paenibacillaceae</taxon>
        <taxon>Cohnella</taxon>
    </lineage>
</organism>